<feature type="transmembrane region" description="Helical" evidence="1">
    <location>
        <begin position="103"/>
        <end position="123"/>
    </location>
</feature>
<keyword evidence="1" id="KW-1133">Transmembrane helix</keyword>
<organism evidence="2 3">
    <name type="scientific">Quercus suber</name>
    <name type="common">Cork oak</name>
    <dbReference type="NCBI Taxonomy" id="58331"/>
    <lineage>
        <taxon>Eukaryota</taxon>
        <taxon>Viridiplantae</taxon>
        <taxon>Streptophyta</taxon>
        <taxon>Embryophyta</taxon>
        <taxon>Tracheophyta</taxon>
        <taxon>Spermatophyta</taxon>
        <taxon>Magnoliopsida</taxon>
        <taxon>eudicotyledons</taxon>
        <taxon>Gunneridae</taxon>
        <taxon>Pentapetalae</taxon>
        <taxon>rosids</taxon>
        <taxon>fabids</taxon>
        <taxon>Fagales</taxon>
        <taxon>Fagaceae</taxon>
        <taxon>Quercus</taxon>
    </lineage>
</organism>
<feature type="transmembrane region" description="Helical" evidence="1">
    <location>
        <begin position="144"/>
        <end position="172"/>
    </location>
</feature>
<comment type="caution">
    <text evidence="2">The sequence shown here is derived from an EMBL/GenBank/DDBJ whole genome shotgun (WGS) entry which is preliminary data.</text>
</comment>
<dbReference type="EMBL" id="PKMF04000234">
    <property type="protein sequence ID" value="KAK7841757.1"/>
    <property type="molecule type" value="Genomic_DNA"/>
</dbReference>
<accession>A0AAW0KQX1</accession>
<reference evidence="2 3" key="1">
    <citation type="journal article" date="2018" name="Sci. Data">
        <title>The draft genome sequence of cork oak.</title>
        <authorList>
            <person name="Ramos A.M."/>
            <person name="Usie A."/>
            <person name="Barbosa P."/>
            <person name="Barros P.M."/>
            <person name="Capote T."/>
            <person name="Chaves I."/>
            <person name="Simoes F."/>
            <person name="Abreu I."/>
            <person name="Carrasquinho I."/>
            <person name="Faro C."/>
            <person name="Guimaraes J.B."/>
            <person name="Mendonca D."/>
            <person name="Nobrega F."/>
            <person name="Rodrigues L."/>
            <person name="Saibo N.J.M."/>
            <person name="Varela M.C."/>
            <person name="Egas C."/>
            <person name="Matos J."/>
            <person name="Miguel C.M."/>
            <person name="Oliveira M.M."/>
            <person name="Ricardo C.P."/>
            <person name="Goncalves S."/>
        </authorList>
    </citation>
    <scope>NUCLEOTIDE SEQUENCE [LARGE SCALE GENOMIC DNA]</scope>
    <source>
        <strain evidence="3">cv. HL8</strain>
    </source>
</reference>
<keyword evidence="1" id="KW-0472">Membrane</keyword>
<gene>
    <name evidence="2" type="ORF">CFP56_014867</name>
</gene>
<evidence type="ECO:0000313" key="2">
    <source>
        <dbReference type="EMBL" id="KAK7841757.1"/>
    </source>
</evidence>
<dbReference type="PANTHER" id="PTHR34115">
    <property type="entry name" value="PROTEIN, PUTATIVE-RELATED"/>
    <property type="match status" value="1"/>
</dbReference>
<dbReference type="InterPro" id="IPR053258">
    <property type="entry name" value="Ca-permeable_cation_channel"/>
</dbReference>
<sequence>MLRKFALYSNSYVVRQMRGTGRGGEVRDAWKVPVRKFRVRRVVVPRVYTYKTKTRSFQPHHHNQASEQDFISSAPIHVIINFIIQSLIGLIQVEYQSKSLSPFHAHPISMRTFFAAISIYSMGLATKMELQTRSICYSKILSHVILISGVLSSASLASTLLPHLLIISMAFWRRQNFLYYYQNKRIRSSCSKDVTKDMKVVVGV</sequence>
<evidence type="ECO:0000313" key="3">
    <source>
        <dbReference type="Proteomes" id="UP000237347"/>
    </source>
</evidence>
<protein>
    <submittedName>
        <fullName evidence="2">Uncharacterized protein</fullName>
    </submittedName>
</protein>
<feature type="transmembrane region" description="Helical" evidence="1">
    <location>
        <begin position="70"/>
        <end position="91"/>
    </location>
</feature>
<name>A0AAW0KQX1_QUESU</name>
<keyword evidence="3" id="KW-1185">Reference proteome</keyword>
<dbReference type="Proteomes" id="UP000237347">
    <property type="component" value="Unassembled WGS sequence"/>
</dbReference>
<dbReference type="AlphaFoldDB" id="A0AAW0KQX1"/>
<proteinExistence type="predicted"/>
<dbReference type="PANTHER" id="PTHR34115:SF6">
    <property type="entry name" value="PROTEIN, PUTATIVE-RELATED"/>
    <property type="match status" value="1"/>
</dbReference>
<evidence type="ECO:0000256" key="1">
    <source>
        <dbReference type="SAM" id="Phobius"/>
    </source>
</evidence>
<keyword evidence="1" id="KW-0812">Transmembrane</keyword>